<dbReference type="PANTHER" id="PTHR41349">
    <property type="match status" value="1"/>
</dbReference>
<dbReference type="Pfam" id="PF03372">
    <property type="entry name" value="Exo_endo_phos"/>
    <property type="match status" value="1"/>
</dbReference>
<dbReference type="GO" id="GO:0003824">
    <property type="term" value="F:catalytic activity"/>
    <property type="evidence" value="ECO:0007669"/>
    <property type="project" value="InterPro"/>
</dbReference>
<reference evidence="3" key="1">
    <citation type="submission" date="2022-11" db="UniProtKB">
        <authorList>
            <consortium name="WormBaseParasite"/>
        </authorList>
    </citation>
    <scope>IDENTIFICATION</scope>
</reference>
<organism evidence="2 3">
    <name type="scientific">Romanomermis culicivorax</name>
    <name type="common">Nematode worm</name>
    <dbReference type="NCBI Taxonomy" id="13658"/>
    <lineage>
        <taxon>Eukaryota</taxon>
        <taxon>Metazoa</taxon>
        <taxon>Ecdysozoa</taxon>
        <taxon>Nematoda</taxon>
        <taxon>Enoplea</taxon>
        <taxon>Dorylaimia</taxon>
        <taxon>Mermithida</taxon>
        <taxon>Mermithoidea</taxon>
        <taxon>Mermithidae</taxon>
        <taxon>Romanomermis</taxon>
    </lineage>
</organism>
<name>A0A915IU04_ROMCU</name>
<proteinExistence type="predicted"/>
<feature type="domain" description="Endonuclease/exonuclease/phosphatase" evidence="1">
    <location>
        <begin position="4"/>
        <end position="292"/>
    </location>
</feature>
<dbReference type="AlphaFoldDB" id="A0A915IU04"/>
<dbReference type="Proteomes" id="UP000887565">
    <property type="component" value="Unplaced"/>
</dbReference>
<dbReference type="Gene3D" id="3.60.10.10">
    <property type="entry name" value="Endonuclease/exonuclease/phosphatase"/>
    <property type="match status" value="1"/>
</dbReference>
<dbReference type="SUPFAM" id="SSF56219">
    <property type="entry name" value="DNase I-like"/>
    <property type="match status" value="1"/>
</dbReference>
<evidence type="ECO:0000313" key="2">
    <source>
        <dbReference type="Proteomes" id="UP000887565"/>
    </source>
</evidence>
<accession>A0A915IU04</accession>
<sequence length="296" mass="34398">MGADVKHGLRKIAKHVKFVQPDVLGLQEVTNDSLLESLIDLLKPVYKKCSNSSSKSPILTRLQVLKSFDHTFWWCSGCKVRMSKRKNVNIWNVHLDHKNYHPYVACANKPPKTEKLLFKASRDLFRNEYDLNLPPSNSAVRLRQMIKLSKSINFRSNLRHRNLEPIIVMGDFNSPSHQDWTRQNKRANCGWAFRWPVTSYLTRLGFKDSFREIYPSPEMKPGVTWSPLHKKSVTKGLIEEPQSRIDFIFYSTSQSVQKPSFSLRPATSLVYHGYSPVQDKPFYKKNDWPSDHSALY</sequence>
<dbReference type="InterPro" id="IPR005135">
    <property type="entry name" value="Endo/exonuclease/phosphatase"/>
</dbReference>
<dbReference type="OMA" id="YTAHLDY"/>
<protein>
    <submittedName>
        <fullName evidence="3">Endonuclease/exonuclease/phosphatase domain-containing protein</fullName>
    </submittedName>
</protein>
<evidence type="ECO:0000313" key="3">
    <source>
        <dbReference type="WBParaSite" id="nRc.2.0.1.t17528-RA"/>
    </source>
</evidence>
<dbReference type="PANTHER" id="PTHR41349:SF1">
    <property type="entry name" value="PROTEIN CBG08683"/>
    <property type="match status" value="1"/>
</dbReference>
<dbReference type="InterPro" id="IPR036691">
    <property type="entry name" value="Endo/exonu/phosph_ase_sf"/>
</dbReference>
<dbReference type="WBParaSite" id="nRc.2.0.1.t17528-RA">
    <property type="protein sequence ID" value="nRc.2.0.1.t17528-RA"/>
    <property type="gene ID" value="nRc.2.0.1.g17528"/>
</dbReference>
<keyword evidence="2" id="KW-1185">Reference proteome</keyword>
<evidence type="ECO:0000259" key="1">
    <source>
        <dbReference type="Pfam" id="PF03372"/>
    </source>
</evidence>